<reference evidence="2 3" key="1">
    <citation type="submission" date="2024-01" db="EMBL/GenBank/DDBJ databases">
        <title>Genome assemblies of Stephania.</title>
        <authorList>
            <person name="Yang L."/>
        </authorList>
    </citation>
    <scope>NUCLEOTIDE SEQUENCE [LARGE SCALE GENOMIC DNA]</scope>
    <source>
        <strain evidence="2">QJT</strain>
        <tissue evidence="2">Leaf</tissue>
    </source>
</reference>
<gene>
    <name evidence="2" type="ORF">Sjap_017637</name>
</gene>
<dbReference type="AlphaFoldDB" id="A0AAP0I6I7"/>
<feature type="compositionally biased region" description="Polar residues" evidence="1">
    <location>
        <begin position="11"/>
        <end position="25"/>
    </location>
</feature>
<proteinExistence type="predicted"/>
<accession>A0AAP0I6I7</accession>
<comment type="caution">
    <text evidence="2">The sequence shown here is derived from an EMBL/GenBank/DDBJ whole genome shotgun (WGS) entry which is preliminary data.</text>
</comment>
<evidence type="ECO:0000256" key="1">
    <source>
        <dbReference type="SAM" id="MobiDB-lite"/>
    </source>
</evidence>
<dbReference type="Proteomes" id="UP001417504">
    <property type="component" value="Unassembled WGS sequence"/>
</dbReference>
<feature type="region of interest" description="Disordered" evidence="1">
    <location>
        <begin position="1"/>
        <end position="25"/>
    </location>
</feature>
<name>A0AAP0I6I7_9MAGN</name>
<sequence>MSGTVGAFGITSRSETQQAQGNLTSKTWQERRLTVVIPDPYPKVLMATIPIELMEEIGLSGVASWSKQRHIIQPVEVQGENEVRGVALPVNVEIFDGQIFEAREEIKTDGVAPPDQTVLPKGQVEEQMISAHKGQVAGIGG</sequence>
<keyword evidence="3" id="KW-1185">Reference proteome</keyword>
<protein>
    <submittedName>
        <fullName evidence="2">Uncharacterized protein</fullName>
    </submittedName>
</protein>
<evidence type="ECO:0000313" key="2">
    <source>
        <dbReference type="EMBL" id="KAK9109577.1"/>
    </source>
</evidence>
<organism evidence="2 3">
    <name type="scientific">Stephania japonica</name>
    <dbReference type="NCBI Taxonomy" id="461633"/>
    <lineage>
        <taxon>Eukaryota</taxon>
        <taxon>Viridiplantae</taxon>
        <taxon>Streptophyta</taxon>
        <taxon>Embryophyta</taxon>
        <taxon>Tracheophyta</taxon>
        <taxon>Spermatophyta</taxon>
        <taxon>Magnoliopsida</taxon>
        <taxon>Ranunculales</taxon>
        <taxon>Menispermaceae</taxon>
        <taxon>Menispermoideae</taxon>
        <taxon>Cissampelideae</taxon>
        <taxon>Stephania</taxon>
    </lineage>
</organism>
<dbReference type="EMBL" id="JBBNAE010000007">
    <property type="protein sequence ID" value="KAK9109577.1"/>
    <property type="molecule type" value="Genomic_DNA"/>
</dbReference>
<evidence type="ECO:0000313" key="3">
    <source>
        <dbReference type="Proteomes" id="UP001417504"/>
    </source>
</evidence>